<proteinExistence type="predicted"/>
<dbReference type="Proteomes" id="UP000245370">
    <property type="component" value="Unassembled WGS sequence"/>
</dbReference>
<evidence type="ECO:0000313" key="2">
    <source>
        <dbReference type="Proteomes" id="UP000245370"/>
    </source>
</evidence>
<dbReference type="EMBL" id="QFRJ01000012">
    <property type="protein sequence ID" value="PWH84648.1"/>
    <property type="molecule type" value="Genomic_DNA"/>
</dbReference>
<protein>
    <submittedName>
        <fullName evidence="1">Uncharacterized protein</fullName>
    </submittedName>
</protein>
<keyword evidence="2" id="KW-1185">Reference proteome</keyword>
<evidence type="ECO:0000313" key="1">
    <source>
        <dbReference type="EMBL" id="PWH84648.1"/>
    </source>
</evidence>
<accession>A0A2U2XA34</accession>
<organism evidence="1 2">
    <name type="scientific">Brumimicrobium oceani</name>
    <dbReference type="NCBI Taxonomy" id="2100725"/>
    <lineage>
        <taxon>Bacteria</taxon>
        <taxon>Pseudomonadati</taxon>
        <taxon>Bacteroidota</taxon>
        <taxon>Flavobacteriia</taxon>
        <taxon>Flavobacteriales</taxon>
        <taxon>Crocinitomicaceae</taxon>
        <taxon>Brumimicrobium</taxon>
    </lineage>
</organism>
<dbReference type="AlphaFoldDB" id="A0A2U2XA34"/>
<dbReference type="OrthoDB" id="1469693at2"/>
<name>A0A2U2XA34_9FLAO</name>
<comment type="caution">
    <text evidence="1">The sequence shown here is derived from an EMBL/GenBank/DDBJ whole genome shotgun (WGS) entry which is preliminary data.</text>
</comment>
<gene>
    <name evidence="1" type="ORF">DIT68_13055</name>
</gene>
<reference evidence="1 2" key="1">
    <citation type="submission" date="2018-05" db="EMBL/GenBank/DDBJ databases">
        <title>Brumimicrobium oceani sp. nov., isolated from coastal sediment.</title>
        <authorList>
            <person name="Kou Y."/>
        </authorList>
    </citation>
    <scope>NUCLEOTIDE SEQUENCE [LARGE SCALE GENOMIC DNA]</scope>
    <source>
        <strain evidence="1 2">C305</strain>
    </source>
</reference>
<reference evidence="1 2" key="2">
    <citation type="submission" date="2018-05" db="EMBL/GenBank/DDBJ databases">
        <authorList>
            <person name="Lanie J.A."/>
            <person name="Ng W.-L."/>
            <person name="Kazmierczak K.M."/>
            <person name="Andrzejewski T.M."/>
            <person name="Davidsen T.M."/>
            <person name="Wayne K.J."/>
            <person name="Tettelin H."/>
            <person name="Glass J.I."/>
            <person name="Rusch D."/>
            <person name="Podicherti R."/>
            <person name="Tsui H.-C.T."/>
            <person name="Winkler M.E."/>
        </authorList>
    </citation>
    <scope>NUCLEOTIDE SEQUENCE [LARGE SCALE GENOMIC DNA]</scope>
    <source>
        <strain evidence="1 2">C305</strain>
    </source>
</reference>
<dbReference type="RefSeq" id="WP_109360260.1">
    <property type="nucleotide sequence ID" value="NZ_QFRJ01000012.1"/>
</dbReference>
<sequence>MNIVLKETLGFVDIKIYDNNIFHTNVVGKVPLTVAQAKEITAFRMDNMGGKKALMLYTRDDRYTVPTPEVIEYIKSTDRKEHVLGDAFVIKLLSKIVCQNIEHCEGCPGSYILFCLQTESN</sequence>